<reference evidence="1 2" key="1">
    <citation type="journal article" date="2014" name="PLoS Genet.">
        <title>Phylogenetically driven sequencing of extremely halophilic archaea reveals strategies for static and dynamic osmo-response.</title>
        <authorList>
            <person name="Becker E.A."/>
            <person name="Seitzer P.M."/>
            <person name="Tritt A."/>
            <person name="Larsen D."/>
            <person name="Krusor M."/>
            <person name="Yao A.I."/>
            <person name="Wu D."/>
            <person name="Madern D."/>
            <person name="Eisen J.A."/>
            <person name="Darling A.E."/>
            <person name="Facciotti M.T."/>
        </authorList>
    </citation>
    <scope>NUCLEOTIDE SEQUENCE [LARGE SCALE GENOMIC DNA]</scope>
    <source>
        <strain evidence="1 2">JCM 14089</strain>
    </source>
</reference>
<dbReference type="Proteomes" id="UP000011661">
    <property type="component" value="Unassembled WGS sequence"/>
</dbReference>
<accession>L9W2P8</accession>
<name>L9W2P8_9EURY</name>
<organism evidence="1 2">
    <name type="scientific">Natronorubrum sulfidifaciens JCM 14089</name>
    <dbReference type="NCBI Taxonomy" id="1230460"/>
    <lineage>
        <taxon>Archaea</taxon>
        <taxon>Methanobacteriati</taxon>
        <taxon>Methanobacteriota</taxon>
        <taxon>Stenosarchaea group</taxon>
        <taxon>Halobacteria</taxon>
        <taxon>Halobacteriales</taxon>
        <taxon>Natrialbaceae</taxon>
        <taxon>Natronorubrum</taxon>
    </lineage>
</organism>
<protein>
    <submittedName>
        <fullName evidence="1">Uncharacterized protein</fullName>
    </submittedName>
</protein>
<evidence type="ECO:0000313" key="1">
    <source>
        <dbReference type="EMBL" id="ELY42593.1"/>
    </source>
</evidence>
<evidence type="ECO:0000313" key="2">
    <source>
        <dbReference type="Proteomes" id="UP000011661"/>
    </source>
</evidence>
<dbReference type="PATRIC" id="fig|1230460.4.peg.3007"/>
<comment type="caution">
    <text evidence="1">The sequence shown here is derived from an EMBL/GenBank/DDBJ whole genome shotgun (WGS) entry which is preliminary data.</text>
</comment>
<proteinExistence type="predicted"/>
<sequence length="56" mass="5647">MKNASTVTTVVDALVEVANGRTRSGLLLLGAAAASTRIPGLGTAASVVLRVARRGR</sequence>
<keyword evidence="2" id="KW-1185">Reference proteome</keyword>
<dbReference type="EMBL" id="AOHX01000045">
    <property type="protein sequence ID" value="ELY42593.1"/>
    <property type="molecule type" value="Genomic_DNA"/>
</dbReference>
<dbReference type="RefSeq" id="WP_008164232.1">
    <property type="nucleotide sequence ID" value="NZ_AOHX01000045.1"/>
</dbReference>
<dbReference type="eggNOG" id="arCOG11072">
    <property type="taxonomic scope" value="Archaea"/>
</dbReference>
<dbReference type="AlphaFoldDB" id="L9W2P8"/>
<gene>
    <name evidence="1" type="ORF">C495_14807</name>
</gene>